<accession>A0AA95KEB4</accession>
<dbReference type="KEGG" id="tdu:QJT80_11740"/>
<organism evidence="3">
    <name type="scientific">Candidatus Thiocaldithrix dubininis</name>
    <dbReference type="NCBI Taxonomy" id="3080823"/>
    <lineage>
        <taxon>Bacteria</taxon>
        <taxon>Pseudomonadati</taxon>
        <taxon>Pseudomonadota</taxon>
        <taxon>Gammaproteobacteria</taxon>
        <taxon>Thiotrichales</taxon>
        <taxon>Thiotrichaceae</taxon>
        <taxon>Candidatus Thiocaldithrix</taxon>
    </lineage>
</organism>
<feature type="region of interest" description="Disordered" evidence="1">
    <location>
        <begin position="167"/>
        <end position="216"/>
    </location>
</feature>
<feature type="region of interest" description="Disordered" evidence="1">
    <location>
        <begin position="240"/>
        <end position="267"/>
    </location>
</feature>
<feature type="compositionally biased region" description="Polar residues" evidence="1">
    <location>
        <begin position="240"/>
        <end position="252"/>
    </location>
</feature>
<feature type="signal peptide" evidence="2">
    <location>
        <begin position="1"/>
        <end position="27"/>
    </location>
</feature>
<feature type="compositionally biased region" description="Low complexity" evidence="1">
    <location>
        <begin position="178"/>
        <end position="197"/>
    </location>
</feature>
<dbReference type="AlphaFoldDB" id="A0AA95KEB4"/>
<dbReference type="Proteomes" id="UP001300672">
    <property type="component" value="Chromosome"/>
</dbReference>
<sequence length="267" mass="29405">MKMTQCLFGLPLTLGLVATLSYSTAQAKPVMRPPHVDINVIGDQSGRAAEYSVDANVRAYRAYIQAKPNERYKVNLINRSPYRAGVVLAVDGRNAISGERSNLASSERMYVLNPYENQTIEGWRTAQNRTNRFFFTTDKQSYAAAWGDKSAMGVIAIAAFAEIPNPPKPAMPPHRPAAKPAPMARGSAATAASAEAGTGFGENTYSPSTNTQFSPQKAPFSRQFLKYEWKQTLCDKKVIPQNQCSSQPTTPNRFWPDNHGYAPAPRR</sequence>
<evidence type="ECO:0000256" key="2">
    <source>
        <dbReference type="SAM" id="SignalP"/>
    </source>
</evidence>
<reference evidence="3" key="1">
    <citation type="journal article" date="2023" name="Int. J. Mol. Sci.">
        <title>Metagenomics Revealed a New Genus 'Candidatus Thiocaldithrix dubininis' gen. nov., sp. nov. and a New Species 'Candidatus Thiothrix putei' sp. nov. in the Family Thiotrichaceae, Some Members of Which Have Traits of Both Na+- and H+-Motive Energetics.</title>
        <authorList>
            <person name="Ravin N.V."/>
            <person name="Muntyan M.S."/>
            <person name="Smolyakov D.D."/>
            <person name="Rudenko T.S."/>
            <person name="Beletsky A.V."/>
            <person name="Mardanov A.V."/>
            <person name="Grabovich M.Y."/>
        </authorList>
    </citation>
    <scope>NUCLEOTIDE SEQUENCE</scope>
    <source>
        <strain evidence="3">GKL-01</strain>
    </source>
</reference>
<reference evidence="3" key="2">
    <citation type="submission" date="2023-04" db="EMBL/GenBank/DDBJ databases">
        <authorList>
            <person name="Beletskiy A.V."/>
            <person name="Mardanov A.V."/>
            <person name="Ravin N.V."/>
        </authorList>
    </citation>
    <scope>NUCLEOTIDE SEQUENCE</scope>
    <source>
        <strain evidence="3">GKL-01</strain>
    </source>
</reference>
<gene>
    <name evidence="3" type="ORF">QJT80_11740</name>
</gene>
<evidence type="ECO:0000313" key="3">
    <source>
        <dbReference type="EMBL" id="WGZ90166.1"/>
    </source>
</evidence>
<feature type="chain" id="PRO_5041718542" evidence="2">
    <location>
        <begin position="28"/>
        <end position="267"/>
    </location>
</feature>
<protein>
    <submittedName>
        <fullName evidence="3">Uncharacterized protein</fullName>
    </submittedName>
</protein>
<dbReference type="EMBL" id="CP124755">
    <property type="protein sequence ID" value="WGZ90166.1"/>
    <property type="molecule type" value="Genomic_DNA"/>
</dbReference>
<name>A0AA95KEB4_9GAMM</name>
<keyword evidence="2" id="KW-0732">Signal</keyword>
<feature type="compositionally biased region" description="Polar residues" evidence="1">
    <location>
        <begin position="203"/>
        <end position="215"/>
    </location>
</feature>
<evidence type="ECO:0000256" key="1">
    <source>
        <dbReference type="SAM" id="MobiDB-lite"/>
    </source>
</evidence>
<proteinExistence type="predicted"/>